<dbReference type="Proteomes" id="UP001165444">
    <property type="component" value="Unassembled WGS sequence"/>
</dbReference>
<dbReference type="InterPro" id="IPR016181">
    <property type="entry name" value="Acyl_CoA_acyltransferase"/>
</dbReference>
<dbReference type="RefSeq" id="WP_022454989.1">
    <property type="nucleotide sequence ID" value="NZ_JAKZMM010000037.1"/>
</dbReference>
<feature type="domain" description="N-acetyltransferase" evidence="1">
    <location>
        <begin position="245"/>
        <end position="342"/>
    </location>
</feature>
<protein>
    <recommendedName>
        <fullName evidence="1">N-acetyltransferase domain-containing protein</fullName>
    </recommendedName>
</protein>
<comment type="caution">
    <text evidence="2">The sequence shown here is derived from an EMBL/GenBank/DDBJ whole genome shotgun (WGS) entry which is preliminary data.</text>
</comment>
<sequence length="377" mass="43877">MSVIIREVTTKKELKKFVKFNIDLYKGNPYHVPGLIEEEMMTLDPKRNPAFEVCDSISFLAYRNDQVVGRITGIINRGSNETWGQKRARFGFVDFIDDQEVVDALFKAVEDWAKQKGMEELQGPMGFTDMDHEGMLIDGFDQVGTIATIYNFPYYPQHMERMGYVKDQDWHEFKIFVPREGIPEKHQRIGEIVKKKYGLKIMKFKNAKEIMPYAHKVFNTLNEAYAPLYGFSKLTQKQIDYYINMYIPMLRYDLVTVIVREEDDEVVGFGISLPNLSHAMKKANGHLFPFGWIHLLKALKTKPKVVDLYLMGVLPEYQSKGVNALLFNDLIPIYNKLGVEYAESNPELESNNAVQAQWDYFKREHHKTRRAFIKKIG</sequence>
<dbReference type="InterPro" id="IPR000182">
    <property type="entry name" value="GNAT_dom"/>
</dbReference>
<dbReference type="PANTHER" id="PTHR41368:SF1">
    <property type="entry name" value="PROTEIN YGHO"/>
    <property type="match status" value="1"/>
</dbReference>
<dbReference type="Pfam" id="PF00583">
    <property type="entry name" value="Acetyltransf_1"/>
    <property type="match status" value="1"/>
</dbReference>
<dbReference type="InterPro" id="IPR039968">
    <property type="entry name" value="BcerS-like"/>
</dbReference>
<gene>
    <name evidence="2" type="ORF">MUN53_13380</name>
</gene>
<evidence type="ECO:0000259" key="1">
    <source>
        <dbReference type="Pfam" id="PF00583"/>
    </source>
</evidence>
<proteinExistence type="predicted"/>
<reference evidence="2 3" key="1">
    <citation type="submission" date="2022-03" db="EMBL/GenBank/DDBJ databases">
        <title>Parabacteroides sp. nov. isolated from swine feces.</title>
        <authorList>
            <person name="Bak J.E."/>
        </authorList>
    </citation>
    <scope>NUCLEOTIDE SEQUENCE [LARGE SCALE GENOMIC DNA]</scope>
    <source>
        <strain evidence="2 3">AGMB00274</strain>
    </source>
</reference>
<keyword evidence="3" id="KW-1185">Reference proteome</keyword>
<accession>A0ABT0C3Y4</accession>
<dbReference type="Gene3D" id="3.40.630.30">
    <property type="match status" value="1"/>
</dbReference>
<evidence type="ECO:0000313" key="3">
    <source>
        <dbReference type="Proteomes" id="UP001165444"/>
    </source>
</evidence>
<evidence type="ECO:0000313" key="2">
    <source>
        <dbReference type="EMBL" id="MCJ2381588.1"/>
    </source>
</evidence>
<dbReference type="EMBL" id="JAKZMM010000037">
    <property type="protein sequence ID" value="MCJ2381588.1"/>
    <property type="molecule type" value="Genomic_DNA"/>
</dbReference>
<dbReference type="PANTHER" id="PTHR41368">
    <property type="entry name" value="PROTEIN YGHO"/>
    <property type="match status" value="1"/>
</dbReference>
<organism evidence="2 3">
    <name type="scientific">Parabacteroides faecalis</name>
    <dbReference type="NCBI Taxonomy" id="2924040"/>
    <lineage>
        <taxon>Bacteria</taxon>
        <taxon>Pseudomonadati</taxon>
        <taxon>Bacteroidota</taxon>
        <taxon>Bacteroidia</taxon>
        <taxon>Bacteroidales</taxon>
        <taxon>Tannerellaceae</taxon>
        <taxon>Parabacteroides</taxon>
    </lineage>
</organism>
<dbReference type="SUPFAM" id="SSF55729">
    <property type="entry name" value="Acyl-CoA N-acyltransferases (Nat)"/>
    <property type="match status" value="1"/>
</dbReference>
<name>A0ABT0C3Y4_9BACT</name>